<evidence type="ECO:0000256" key="3">
    <source>
        <dbReference type="ARBA" id="ARBA00022741"/>
    </source>
</evidence>
<dbReference type="Gene3D" id="2.40.240.10">
    <property type="entry name" value="Ribosomal Protein L25, Chain P"/>
    <property type="match status" value="1"/>
</dbReference>
<dbReference type="GO" id="GO:0006425">
    <property type="term" value="P:glutaminyl-tRNA aminoacylation"/>
    <property type="evidence" value="ECO:0007669"/>
    <property type="project" value="TreeGrafter"/>
</dbReference>
<evidence type="ECO:0000256" key="4">
    <source>
        <dbReference type="ARBA" id="ARBA00022840"/>
    </source>
</evidence>
<protein>
    <recommendedName>
        <fullName evidence="1">glutamine--tRNA ligase</fullName>
        <ecNumber evidence="1">6.1.1.18</ecNumber>
    </recommendedName>
</protein>
<feature type="non-terminal residue" evidence="11">
    <location>
        <position position="1"/>
    </location>
</feature>
<dbReference type="SUPFAM" id="SSF50715">
    <property type="entry name" value="Ribosomal protein L25-like"/>
    <property type="match status" value="1"/>
</dbReference>
<keyword evidence="3 8" id="KW-0547">Nucleotide-binding</keyword>
<comment type="caution">
    <text evidence="11">The sequence shown here is derived from an EMBL/GenBank/DDBJ whole genome shotgun (WGS) entry which is preliminary data.</text>
</comment>
<dbReference type="Proteomes" id="UP000265618">
    <property type="component" value="Unassembled WGS sequence"/>
</dbReference>
<name>A0A9K3GNR9_9EUKA</name>
<dbReference type="AlphaFoldDB" id="A0A9K3GNR9"/>
<feature type="non-terminal residue" evidence="11">
    <location>
        <position position="311"/>
    </location>
</feature>
<dbReference type="Gene3D" id="3.40.50.620">
    <property type="entry name" value="HUPs"/>
    <property type="match status" value="1"/>
</dbReference>
<proteinExistence type="inferred from homology"/>
<evidence type="ECO:0000256" key="2">
    <source>
        <dbReference type="ARBA" id="ARBA00022598"/>
    </source>
</evidence>
<keyword evidence="6 8" id="KW-0030">Aminoacyl-tRNA synthetase</keyword>
<dbReference type="InterPro" id="IPR020059">
    <property type="entry name" value="Glu/Gln-tRNA-synth_Ib_codon-bd"/>
</dbReference>
<feature type="domain" description="Glutamyl/glutaminyl-tRNA synthetase class Ib catalytic" evidence="9">
    <location>
        <begin position="5"/>
        <end position="188"/>
    </location>
</feature>
<evidence type="ECO:0000313" key="12">
    <source>
        <dbReference type="Proteomes" id="UP000265618"/>
    </source>
</evidence>
<keyword evidence="5 8" id="KW-0648">Protein biosynthesis</keyword>
<dbReference type="OrthoDB" id="10250478at2759"/>
<dbReference type="PANTHER" id="PTHR43097">
    <property type="entry name" value="GLUTAMINE-TRNA LIGASE"/>
    <property type="match status" value="1"/>
</dbReference>
<dbReference type="InterPro" id="IPR020056">
    <property type="entry name" value="Rbsml_bL25/Gln-tRNA_synth_N"/>
</dbReference>
<reference evidence="11 12" key="1">
    <citation type="journal article" date="2018" name="PLoS ONE">
        <title>The draft genome of Kipferlia bialata reveals reductive genome evolution in fornicate parasites.</title>
        <authorList>
            <person name="Tanifuji G."/>
            <person name="Takabayashi S."/>
            <person name="Kume K."/>
            <person name="Takagi M."/>
            <person name="Nakayama T."/>
            <person name="Kamikawa R."/>
            <person name="Inagaki Y."/>
            <person name="Hashimoto T."/>
        </authorList>
    </citation>
    <scope>NUCLEOTIDE SEQUENCE [LARGE SCALE GENOMIC DNA]</scope>
    <source>
        <strain evidence="11">NY0173</strain>
    </source>
</reference>
<dbReference type="InterPro" id="IPR014729">
    <property type="entry name" value="Rossmann-like_a/b/a_fold"/>
</dbReference>
<comment type="catalytic activity">
    <reaction evidence="7">
        <text>tRNA(Gln) + L-glutamine + ATP = L-glutaminyl-tRNA(Gln) + AMP + diphosphate</text>
        <dbReference type="Rhea" id="RHEA:20121"/>
        <dbReference type="Rhea" id="RHEA-COMP:9662"/>
        <dbReference type="Rhea" id="RHEA-COMP:9681"/>
        <dbReference type="ChEBI" id="CHEBI:30616"/>
        <dbReference type="ChEBI" id="CHEBI:33019"/>
        <dbReference type="ChEBI" id="CHEBI:58359"/>
        <dbReference type="ChEBI" id="CHEBI:78442"/>
        <dbReference type="ChEBI" id="CHEBI:78521"/>
        <dbReference type="ChEBI" id="CHEBI:456215"/>
        <dbReference type="EC" id="6.1.1.18"/>
    </reaction>
</comment>
<accession>A0A9K3GNR9</accession>
<dbReference type="EMBL" id="BDIP01005329">
    <property type="protein sequence ID" value="GIQ89698.1"/>
    <property type="molecule type" value="Genomic_DNA"/>
</dbReference>
<keyword evidence="2 8" id="KW-0436">Ligase</keyword>
<dbReference type="EC" id="6.1.1.18" evidence="1"/>
<organism evidence="11 12">
    <name type="scientific">Kipferlia bialata</name>
    <dbReference type="NCBI Taxonomy" id="797122"/>
    <lineage>
        <taxon>Eukaryota</taxon>
        <taxon>Metamonada</taxon>
        <taxon>Carpediemonas-like organisms</taxon>
        <taxon>Kipferlia</taxon>
    </lineage>
</organism>
<dbReference type="Pfam" id="PF03950">
    <property type="entry name" value="tRNA-synt_1c_C"/>
    <property type="match status" value="1"/>
</dbReference>
<dbReference type="InterPro" id="IPR011035">
    <property type="entry name" value="Ribosomal_bL25/Gln-tRNA_synth"/>
</dbReference>
<keyword evidence="12" id="KW-1185">Reference proteome</keyword>
<dbReference type="GO" id="GO:0005524">
    <property type="term" value="F:ATP binding"/>
    <property type="evidence" value="ECO:0007669"/>
    <property type="project" value="UniProtKB-KW"/>
</dbReference>
<gene>
    <name evidence="11" type="ORF">KIPB_012242</name>
</gene>
<evidence type="ECO:0000313" key="11">
    <source>
        <dbReference type="EMBL" id="GIQ89698.1"/>
    </source>
</evidence>
<dbReference type="Pfam" id="PF00749">
    <property type="entry name" value="tRNA-synt_1c"/>
    <property type="match status" value="1"/>
</dbReference>
<dbReference type="GO" id="GO:0005829">
    <property type="term" value="C:cytosol"/>
    <property type="evidence" value="ECO:0007669"/>
    <property type="project" value="TreeGrafter"/>
</dbReference>
<evidence type="ECO:0000256" key="5">
    <source>
        <dbReference type="ARBA" id="ARBA00022917"/>
    </source>
</evidence>
<evidence type="ECO:0000256" key="7">
    <source>
        <dbReference type="ARBA" id="ARBA00048270"/>
    </source>
</evidence>
<dbReference type="PANTHER" id="PTHR43097:SF4">
    <property type="entry name" value="GLUTAMINE--TRNA LIGASE"/>
    <property type="match status" value="1"/>
</dbReference>
<keyword evidence="4 8" id="KW-0067">ATP-binding</keyword>
<evidence type="ECO:0000259" key="9">
    <source>
        <dbReference type="Pfam" id="PF00749"/>
    </source>
</evidence>
<dbReference type="GO" id="GO:0004819">
    <property type="term" value="F:glutamine-tRNA ligase activity"/>
    <property type="evidence" value="ECO:0007669"/>
    <property type="project" value="UniProtKB-EC"/>
</dbReference>
<evidence type="ECO:0000256" key="1">
    <source>
        <dbReference type="ARBA" id="ARBA00012836"/>
    </source>
</evidence>
<evidence type="ECO:0000259" key="10">
    <source>
        <dbReference type="Pfam" id="PF03950"/>
    </source>
</evidence>
<dbReference type="SUPFAM" id="SSF52374">
    <property type="entry name" value="Nucleotidylyl transferase"/>
    <property type="match status" value="1"/>
</dbReference>
<evidence type="ECO:0000256" key="8">
    <source>
        <dbReference type="RuleBase" id="RU363037"/>
    </source>
</evidence>
<dbReference type="InterPro" id="IPR020058">
    <property type="entry name" value="Glu/Gln-tRNA-synth_Ib_cat-dom"/>
</dbReference>
<feature type="domain" description="Glutamyl/glutaminyl-tRNA synthetase class Ib anti-codon binding" evidence="10">
    <location>
        <begin position="202"/>
        <end position="300"/>
    </location>
</feature>
<evidence type="ECO:0000256" key="6">
    <source>
        <dbReference type="ARBA" id="ARBA00023146"/>
    </source>
</evidence>
<dbReference type="InterPro" id="IPR050132">
    <property type="entry name" value="Gln/Glu-tRNA_Ligase"/>
</dbReference>
<sequence>YDKIDPPCRSRPVAENVRLFREMYEGRHAEGTYTLRLKMNMQDDNPCMRDPVAYRIKYVPHPHTGDAWCIYPSYDMSHCLIDAFENITHSICTLEFNIRRESYDWLTQTAGTYLPMQWEFSRLNITHNVMSKRRLLVMVNQGIVRGWDDPRLLTIGGMRRRGFTPDIINEFCRAVGITRSRNMVSYTLLHSIAVAKLDPVVTRGMMVLRPLKVTLVDYAKTEPKEITVDNHPKDASLGTSAIKWTKSLYIDREDFKTEANRNYFRLTPAQGVGLRYGPNIFVKEVVTGADGEVTEVLCTHDWDRKDKMKAQ</sequence>
<comment type="similarity">
    <text evidence="8">Belongs to the class-I aminoacyl-tRNA synthetase family.</text>
</comment>